<dbReference type="InterPro" id="IPR052094">
    <property type="entry name" value="Pre-mRNA-splicing_ERAD"/>
</dbReference>
<evidence type="ECO:0000256" key="1">
    <source>
        <dbReference type="ARBA" id="ARBA00004123"/>
    </source>
</evidence>
<feature type="compositionally biased region" description="Basic and acidic residues" evidence="6">
    <location>
        <begin position="107"/>
        <end position="121"/>
    </location>
</feature>
<proteinExistence type="predicted"/>
<keyword evidence="3" id="KW-0963">Cytoplasm</keyword>
<dbReference type="GO" id="GO:0005737">
    <property type="term" value="C:cytoplasm"/>
    <property type="evidence" value="ECO:0007669"/>
    <property type="project" value="UniProtKB-SubCell"/>
</dbReference>
<sequence length="383" mass="42984">MASDDLKSKALDSSHDFYDLLNTSSTASASEIRTAYRKTSRLYHPDKVGPNNVEAREKFELVQIAADVLSDPAVRELYDNARRARHEKKEREAAFDGRRKWMKEDLERREGGALKRKRDERAAEDEFERELGRIAEDTRRRRREREGELRREAESMDVKEEKTEEVREGQTPAQQSNNPSEMDRSVTFRYPSPSELDKDAVSRLWGRFGPVEVCVLREKKIKKDGEKHRQLYTIAMLVYKSIVGAHAAVSDFSKVQAADESHDWKQFEAVGWAAGQEPDCIPKTFNSSDPTAQTGTPLSTARAEAIGLGSQGSTAKAATSNDQGAGSKRAPSFASFKSTTAGTPKGGDSYSLDDITMIRLKNAQRRRMEEAIRKEEAGGTTNE</sequence>
<comment type="caution">
    <text evidence="8">The sequence shown here is derived from an EMBL/GenBank/DDBJ whole genome shotgun (WGS) entry which is preliminary data.</text>
</comment>
<accession>A0AAE1C6K4</accession>
<feature type="compositionally biased region" description="Polar residues" evidence="6">
    <location>
        <begin position="311"/>
        <end position="324"/>
    </location>
</feature>
<dbReference type="InterPro" id="IPR001623">
    <property type="entry name" value="DnaJ_domain"/>
</dbReference>
<keyword evidence="4" id="KW-0143">Chaperone</keyword>
<gene>
    <name evidence="8" type="ORF">LTR78_000466</name>
</gene>
<dbReference type="PANTHER" id="PTHR44313">
    <property type="entry name" value="DNAJ HOMOLOG SUBFAMILY C MEMBER 17"/>
    <property type="match status" value="1"/>
</dbReference>
<dbReference type="GO" id="GO:0005681">
    <property type="term" value="C:spliceosomal complex"/>
    <property type="evidence" value="ECO:0007669"/>
    <property type="project" value="TreeGrafter"/>
</dbReference>
<keyword evidence="9" id="KW-1185">Reference proteome</keyword>
<comment type="subcellular location">
    <subcellularLocation>
        <location evidence="2">Cytoplasm</location>
    </subcellularLocation>
    <subcellularLocation>
        <location evidence="1">Nucleus</location>
    </subcellularLocation>
</comment>
<dbReference type="InterPro" id="IPR036869">
    <property type="entry name" value="J_dom_sf"/>
</dbReference>
<evidence type="ECO:0000256" key="2">
    <source>
        <dbReference type="ARBA" id="ARBA00004496"/>
    </source>
</evidence>
<evidence type="ECO:0000256" key="5">
    <source>
        <dbReference type="ARBA" id="ARBA00023242"/>
    </source>
</evidence>
<feature type="region of interest" description="Disordered" evidence="6">
    <location>
        <begin position="308"/>
        <end position="383"/>
    </location>
</feature>
<feature type="compositionally biased region" description="Polar residues" evidence="6">
    <location>
        <begin position="171"/>
        <end position="180"/>
    </location>
</feature>
<feature type="compositionally biased region" description="Basic and acidic residues" evidence="6">
    <location>
        <begin position="129"/>
        <end position="168"/>
    </location>
</feature>
<dbReference type="EMBL" id="JAUTXT010000001">
    <property type="protein sequence ID" value="KAK3680089.1"/>
    <property type="molecule type" value="Genomic_DNA"/>
</dbReference>
<protein>
    <recommendedName>
        <fullName evidence="7">J domain-containing protein</fullName>
    </recommendedName>
</protein>
<dbReference type="PRINTS" id="PR00625">
    <property type="entry name" value="JDOMAIN"/>
</dbReference>
<dbReference type="Gene3D" id="1.10.287.110">
    <property type="entry name" value="DnaJ domain"/>
    <property type="match status" value="1"/>
</dbReference>
<dbReference type="PROSITE" id="PS50076">
    <property type="entry name" value="DNAJ_2"/>
    <property type="match status" value="1"/>
</dbReference>
<keyword evidence="5" id="KW-0539">Nucleus</keyword>
<evidence type="ECO:0000256" key="6">
    <source>
        <dbReference type="SAM" id="MobiDB-lite"/>
    </source>
</evidence>
<organism evidence="8 9">
    <name type="scientific">Recurvomyces mirabilis</name>
    <dbReference type="NCBI Taxonomy" id="574656"/>
    <lineage>
        <taxon>Eukaryota</taxon>
        <taxon>Fungi</taxon>
        <taxon>Dikarya</taxon>
        <taxon>Ascomycota</taxon>
        <taxon>Pezizomycotina</taxon>
        <taxon>Dothideomycetes</taxon>
        <taxon>Dothideomycetidae</taxon>
        <taxon>Mycosphaerellales</taxon>
        <taxon>Teratosphaeriaceae</taxon>
        <taxon>Recurvomyces</taxon>
    </lineage>
</organism>
<feature type="compositionally biased region" description="Basic and acidic residues" evidence="6">
    <location>
        <begin position="366"/>
        <end position="377"/>
    </location>
</feature>
<dbReference type="SMART" id="SM00271">
    <property type="entry name" value="DnaJ"/>
    <property type="match status" value="1"/>
</dbReference>
<reference evidence="8" key="1">
    <citation type="submission" date="2023-07" db="EMBL/GenBank/DDBJ databases">
        <title>Black Yeasts Isolated from many extreme environments.</title>
        <authorList>
            <person name="Coleine C."/>
            <person name="Stajich J.E."/>
            <person name="Selbmann L."/>
        </authorList>
    </citation>
    <scope>NUCLEOTIDE SEQUENCE</scope>
    <source>
        <strain evidence="8">CCFEE 5485</strain>
    </source>
</reference>
<feature type="domain" description="J" evidence="7">
    <location>
        <begin position="16"/>
        <end position="82"/>
    </location>
</feature>
<evidence type="ECO:0000313" key="9">
    <source>
        <dbReference type="Proteomes" id="UP001274830"/>
    </source>
</evidence>
<dbReference type="AlphaFoldDB" id="A0AAE1C6K4"/>
<evidence type="ECO:0000313" key="8">
    <source>
        <dbReference type="EMBL" id="KAK3680089.1"/>
    </source>
</evidence>
<dbReference type="PANTHER" id="PTHR44313:SF1">
    <property type="entry name" value="DNAJ HOMOLOG SUBFAMILY C MEMBER 17"/>
    <property type="match status" value="1"/>
</dbReference>
<dbReference type="SUPFAM" id="SSF46565">
    <property type="entry name" value="Chaperone J-domain"/>
    <property type="match status" value="1"/>
</dbReference>
<evidence type="ECO:0000256" key="4">
    <source>
        <dbReference type="ARBA" id="ARBA00023186"/>
    </source>
</evidence>
<name>A0AAE1C6K4_9PEZI</name>
<dbReference type="Pfam" id="PF00226">
    <property type="entry name" value="DnaJ"/>
    <property type="match status" value="1"/>
</dbReference>
<dbReference type="GO" id="GO:0000390">
    <property type="term" value="P:spliceosomal complex disassembly"/>
    <property type="evidence" value="ECO:0007669"/>
    <property type="project" value="TreeGrafter"/>
</dbReference>
<dbReference type="CDD" id="cd06257">
    <property type="entry name" value="DnaJ"/>
    <property type="match status" value="1"/>
</dbReference>
<dbReference type="Proteomes" id="UP001274830">
    <property type="component" value="Unassembled WGS sequence"/>
</dbReference>
<evidence type="ECO:0000256" key="3">
    <source>
        <dbReference type="ARBA" id="ARBA00022490"/>
    </source>
</evidence>
<evidence type="ECO:0000259" key="7">
    <source>
        <dbReference type="PROSITE" id="PS50076"/>
    </source>
</evidence>
<feature type="region of interest" description="Disordered" evidence="6">
    <location>
        <begin position="107"/>
        <end position="185"/>
    </location>
</feature>